<feature type="domain" description="HTH marR-type" evidence="1">
    <location>
        <begin position="21"/>
        <end position="157"/>
    </location>
</feature>
<protein>
    <submittedName>
        <fullName evidence="2">MarR family winged helix-turn-helix transcriptional regulator</fullName>
    </submittedName>
</protein>
<name>A0ABW2TPI0_9PSEU</name>
<reference evidence="3" key="1">
    <citation type="journal article" date="2019" name="Int. J. Syst. Evol. Microbiol.">
        <title>The Global Catalogue of Microorganisms (GCM) 10K type strain sequencing project: providing services to taxonomists for standard genome sequencing and annotation.</title>
        <authorList>
            <consortium name="The Broad Institute Genomics Platform"/>
            <consortium name="The Broad Institute Genome Sequencing Center for Infectious Disease"/>
            <person name="Wu L."/>
            <person name="Ma J."/>
        </authorList>
    </citation>
    <scope>NUCLEOTIDE SEQUENCE [LARGE SCALE GENOMIC DNA]</scope>
    <source>
        <strain evidence="3">JCM 17695</strain>
    </source>
</reference>
<dbReference type="PRINTS" id="PR00598">
    <property type="entry name" value="HTHMARR"/>
</dbReference>
<evidence type="ECO:0000313" key="3">
    <source>
        <dbReference type="Proteomes" id="UP001596512"/>
    </source>
</evidence>
<sequence length="167" mass="18282">MAVGTRQLQEAGPPLANPYDDDTLITLLRRLTVESDRFAEHFGDLHGLHRTDLNALAVIMDAAKAGTPMTPTALAHALNLSYSATTSLLDRLERSGHVSRDRSATDRRKIELRMHPRAMELGMAFFAPLGRELASAWAGMSDEERETVGRFLAASIEATVAVRGRLS</sequence>
<accession>A0ABW2TPI0</accession>
<proteinExistence type="predicted"/>
<gene>
    <name evidence="2" type="ORF">ACFQV2_21600</name>
</gene>
<organism evidence="2 3">
    <name type="scientific">Actinokineospora soli</name>
    <dbReference type="NCBI Taxonomy" id="1048753"/>
    <lineage>
        <taxon>Bacteria</taxon>
        <taxon>Bacillati</taxon>
        <taxon>Actinomycetota</taxon>
        <taxon>Actinomycetes</taxon>
        <taxon>Pseudonocardiales</taxon>
        <taxon>Pseudonocardiaceae</taxon>
        <taxon>Actinokineospora</taxon>
    </lineage>
</organism>
<dbReference type="EMBL" id="JBHTEY010000004">
    <property type="protein sequence ID" value="MFC7615705.1"/>
    <property type="molecule type" value="Genomic_DNA"/>
</dbReference>
<dbReference type="PANTHER" id="PTHR33164:SF106">
    <property type="entry name" value="TRANSCRIPTIONAL REGULATORY PROTEIN"/>
    <property type="match status" value="1"/>
</dbReference>
<dbReference type="Gene3D" id="1.10.10.10">
    <property type="entry name" value="Winged helix-like DNA-binding domain superfamily/Winged helix DNA-binding domain"/>
    <property type="match status" value="1"/>
</dbReference>
<dbReference type="Pfam" id="PF12802">
    <property type="entry name" value="MarR_2"/>
    <property type="match status" value="1"/>
</dbReference>
<dbReference type="SMART" id="SM00347">
    <property type="entry name" value="HTH_MARR"/>
    <property type="match status" value="1"/>
</dbReference>
<dbReference type="InterPro" id="IPR000835">
    <property type="entry name" value="HTH_MarR-typ"/>
</dbReference>
<dbReference type="SUPFAM" id="SSF46785">
    <property type="entry name" value="Winged helix' DNA-binding domain"/>
    <property type="match status" value="1"/>
</dbReference>
<dbReference type="InterPro" id="IPR036388">
    <property type="entry name" value="WH-like_DNA-bd_sf"/>
</dbReference>
<dbReference type="Proteomes" id="UP001596512">
    <property type="component" value="Unassembled WGS sequence"/>
</dbReference>
<dbReference type="PROSITE" id="PS50995">
    <property type="entry name" value="HTH_MARR_2"/>
    <property type="match status" value="1"/>
</dbReference>
<dbReference type="PANTHER" id="PTHR33164">
    <property type="entry name" value="TRANSCRIPTIONAL REGULATOR, MARR FAMILY"/>
    <property type="match status" value="1"/>
</dbReference>
<comment type="caution">
    <text evidence="2">The sequence shown here is derived from an EMBL/GenBank/DDBJ whole genome shotgun (WGS) entry which is preliminary data.</text>
</comment>
<keyword evidence="3" id="KW-1185">Reference proteome</keyword>
<dbReference type="InterPro" id="IPR039422">
    <property type="entry name" value="MarR/SlyA-like"/>
</dbReference>
<evidence type="ECO:0000313" key="2">
    <source>
        <dbReference type="EMBL" id="MFC7615705.1"/>
    </source>
</evidence>
<dbReference type="InterPro" id="IPR036390">
    <property type="entry name" value="WH_DNA-bd_sf"/>
</dbReference>
<evidence type="ECO:0000259" key="1">
    <source>
        <dbReference type="PROSITE" id="PS50995"/>
    </source>
</evidence>